<dbReference type="Proteomes" id="UP001162480">
    <property type="component" value="Chromosome 18"/>
</dbReference>
<evidence type="ECO:0000313" key="3">
    <source>
        <dbReference type="Proteomes" id="UP001162480"/>
    </source>
</evidence>
<protein>
    <submittedName>
        <fullName evidence="2">Uncharacterized protein</fullName>
    </submittedName>
</protein>
<keyword evidence="3" id="KW-1185">Reference proteome</keyword>
<dbReference type="AlphaFoldDB" id="A0AA36BMB8"/>
<name>A0AA36BMB8_OCTVU</name>
<reference evidence="2" key="1">
    <citation type="submission" date="2023-08" db="EMBL/GenBank/DDBJ databases">
        <authorList>
            <person name="Alioto T."/>
            <person name="Alioto T."/>
            <person name="Gomez Garrido J."/>
        </authorList>
    </citation>
    <scope>NUCLEOTIDE SEQUENCE</scope>
</reference>
<proteinExistence type="predicted"/>
<gene>
    <name evidence="2" type="ORF">OCTVUL_1B012804</name>
</gene>
<feature type="region of interest" description="Disordered" evidence="1">
    <location>
        <begin position="62"/>
        <end position="81"/>
    </location>
</feature>
<accession>A0AA36BMB8</accession>
<dbReference type="EMBL" id="OX597831">
    <property type="protein sequence ID" value="CAI9736121.1"/>
    <property type="molecule type" value="Genomic_DNA"/>
</dbReference>
<sequence length="166" mass="18643">MLYGEMSLSWWEIGTPRFFLLKNLFLIKMKEKLFSELESRYPEDVRNVSSEVADGKLIVSPAAPPRESQAATPSKEKNGEGGKFVQSFLQLKLANNKLPKRIDVNRLNTPSVHNGFVSEINNLSCDGSGNSFKETVDGVCSNILGFVETKHLDWFDDNDEEIGLML</sequence>
<evidence type="ECO:0000313" key="2">
    <source>
        <dbReference type="EMBL" id="CAI9736121.1"/>
    </source>
</evidence>
<organism evidence="2 3">
    <name type="scientific">Octopus vulgaris</name>
    <name type="common">Common octopus</name>
    <dbReference type="NCBI Taxonomy" id="6645"/>
    <lineage>
        <taxon>Eukaryota</taxon>
        <taxon>Metazoa</taxon>
        <taxon>Spiralia</taxon>
        <taxon>Lophotrochozoa</taxon>
        <taxon>Mollusca</taxon>
        <taxon>Cephalopoda</taxon>
        <taxon>Coleoidea</taxon>
        <taxon>Octopodiformes</taxon>
        <taxon>Octopoda</taxon>
        <taxon>Incirrata</taxon>
        <taxon>Octopodidae</taxon>
        <taxon>Octopus</taxon>
    </lineage>
</organism>
<evidence type="ECO:0000256" key="1">
    <source>
        <dbReference type="SAM" id="MobiDB-lite"/>
    </source>
</evidence>